<keyword evidence="3" id="KW-1185">Reference proteome</keyword>
<evidence type="ECO:0000313" key="3">
    <source>
        <dbReference type="Proteomes" id="UP000578000"/>
    </source>
</evidence>
<dbReference type="InterPro" id="IPR021795">
    <property type="entry name" value="DUF3363"/>
</dbReference>
<name>A0A841QI45_9PROT</name>
<organism evidence="2 3">
    <name type="scientific">Acetobacter lovaniensis</name>
    <dbReference type="NCBI Taxonomy" id="104100"/>
    <lineage>
        <taxon>Bacteria</taxon>
        <taxon>Pseudomonadati</taxon>
        <taxon>Pseudomonadota</taxon>
        <taxon>Alphaproteobacteria</taxon>
        <taxon>Acetobacterales</taxon>
        <taxon>Acetobacteraceae</taxon>
        <taxon>Acetobacter</taxon>
    </lineage>
</organism>
<protein>
    <submittedName>
        <fullName evidence="2">Type IV secretory pathway VirD2 relaxase</fullName>
    </submittedName>
</protein>
<dbReference type="Proteomes" id="UP000578000">
    <property type="component" value="Unassembled WGS sequence"/>
</dbReference>
<proteinExistence type="predicted"/>
<dbReference type="Pfam" id="PF03432">
    <property type="entry name" value="Relaxase"/>
    <property type="match status" value="1"/>
</dbReference>
<dbReference type="InterPro" id="IPR005094">
    <property type="entry name" value="Endonuclease_MobA/VirD2"/>
</dbReference>
<reference evidence="2 3" key="1">
    <citation type="submission" date="2020-08" db="EMBL/GenBank/DDBJ databases">
        <title>Genomic Encyclopedia of Type Strains, Phase IV (KMG-IV): sequencing the most valuable type-strain genomes for metagenomic binning, comparative biology and taxonomic classification.</title>
        <authorList>
            <person name="Goeker M."/>
        </authorList>
    </citation>
    <scope>NUCLEOTIDE SEQUENCE [LARGE SCALE GENOMIC DNA]</scope>
    <source>
        <strain evidence="2 3">DSM 4491</strain>
    </source>
</reference>
<dbReference type="EMBL" id="JACHIE010000014">
    <property type="protein sequence ID" value="MBB6458106.1"/>
    <property type="molecule type" value="Genomic_DNA"/>
</dbReference>
<dbReference type="AlphaFoldDB" id="A0A841QI45"/>
<comment type="caution">
    <text evidence="2">The sequence shown here is derived from an EMBL/GenBank/DDBJ whole genome shotgun (WGS) entry which is preliminary data.</text>
</comment>
<dbReference type="RefSeq" id="WP_166116111.1">
    <property type="nucleotide sequence ID" value="NZ_BAABDB010000043.1"/>
</dbReference>
<accession>A0A841QI45</accession>
<feature type="domain" description="MobA/VirD2-like nuclease" evidence="1">
    <location>
        <begin position="128"/>
        <end position="204"/>
    </location>
</feature>
<evidence type="ECO:0000313" key="2">
    <source>
        <dbReference type="EMBL" id="MBB6458106.1"/>
    </source>
</evidence>
<dbReference type="Pfam" id="PF11843">
    <property type="entry name" value="DUF3363"/>
    <property type="match status" value="1"/>
</dbReference>
<evidence type="ECO:0000259" key="1">
    <source>
        <dbReference type="Pfam" id="PF03432"/>
    </source>
</evidence>
<gene>
    <name evidence="2" type="ORF">HNR55_002711</name>
</gene>
<sequence length="580" mass="64694">MNRDEEFRVRPGRIRSTRARQARPFVTQVLASVQRAGGRVSRAGKITSGRRFSFGRGRAAAHAANRLLTSRSRGVVIKARVVRHAPSATPLAAHLRYLRREGVTRRDGEDARLFGRDSDDIRASDFSERCDDDRHHFRFIVSPEDAPEMSDLRAFARDLMGQMESDLGTKLDWVAVDHWNTAHPHLHVIVRGVAEDGNDLVIARDYIREGMRARAQDLVTLELGPRTDHDIHQAVERQVNADRWTQLDRQLQRDAGQDGVIALGRAPGETPDAFATVKLGRLRRLETMGLAHQVGPDRWRMDESAEATLREISERNDIIKRIHRGLTEQKIDRAASSWVLAGEDTTDPVIGRLVDRGLDDELRGTAYAVVDGIDGRTHHVRLPDLEAASDGAVGSIVELRRFTDKRGRDRVALAVRSDVTLERQVTAEGATWLDRQAIAREPPALASVGFGADVKEAMEKRTEHLVEQGLASHDGGDIRYARNLLATLRQRELEIVGRNLTGKSGIPFRQSGQGDPVTGIYRQRFNLASGRFAMIDDGLGFELVPWSPSLEKQRGREVSGIMRGDGGIDWSFARKRGLGL</sequence>